<protein>
    <submittedName>
        <fullName evidence="1">Uncharacterized protein</fullName>
    </submittedName>
</protein>
<dbReference type="EMBL" id="AMZH03008950">
    <property type="protein sequence ID" value="RRT57905.1"/>
    <property type="molecule type" value="Genomic_DNA"/>
</dbReference>
<sequence>MVSHCFGVVSLRGKRSHLRRKEEQWRRVRRQKEEPVELSVLAPAVASSSLLSNGGKGHIGPRHCFQPASLLPGDPLGFADADDSQGTWPS</sequence>
<accession>A0A444EP43</accession>
<dbReference type="AlphaFoldDB" id="A0A444EP43"/>
<proteinExistence type="predicted"/>
<evidence type="ECO:0000313" key="2">
    <source>
        <dbReference type="Proteomes" id="UP000287651"/>
    </source>
</evidence>
<comment type="caution">
    <text evidence="1">The sequence shown here is derived from an EMBL/GenBank/DDBJ whole genome shotgun (WGS) entry which is preliminary data.</text>
</comment>
<gene>
    <name evidence="1" type="ORF">B296_00032390</name>
</gene>
<name>A0A444EP43_ENSVE</name>
<dbReference type="Proteomes" id="UP000287651">
    <property type="component" value="Unassembled WGS sequence"/>
</dbReference>
<evidence type="ECO:0000313" key="1">
    <source>
        <dbReference type="EMBL" id="RRT57905.1"/>
    </source>
</evidence>
<reference evidence="1 2" key="1">
    <citation type="journal article" date="2014" name="Agronomy (Basel)">
        <title>A Draft Genome Sequence for Ensete ventricosum, the Drought-Tolerant Tree Against Hunger.</title>
        <authorList>
            <person name="Harrison J."/>
            <person name="Moore K.A."/>
            <person name="Paszkiewicz K."/>
            <person name="Jones T."/>
            <person name="Grant M."/>
            <person name="Ambacheew D."/>
            <person name="Muzemil S."/>
            <person name="Studholme D.J."/>
        </authorList>
    </citation>
    <scope>NUCLEOTIDE SEQUENCE [LARGE SCALE GENOMIC DNA]</scope>
</reference>
<organism evidence="1 2">
    <name type="scientific">Ensete ventricosum</name>
    <name type="common">Abyssinian banana</name>
    <name type="synonym">Musa ensete</name>
    <dbReference type="NCBI Taxonomy" id="4639"/>
    <lineage>
        <taxon>Eukaryota</taxon>
        <taxon>Viridiplantae</taxon>
        <taxon>Streptophyta</taxon>
        <taxon>Embryophyta</taxon>
        <taxon>Tracheophyta</taxon>
        <taxon>Spermatophyta</taxon>
        <taxon>Magnoliopsida</taxon>
        <taxon>Liliopsida</taxon>
        <taxon>Zingiberales</taxon>
        <taxon>Musaceae</taxon>
        <taxon>Ensete</taxon>
    </lineage>
</organism>